<dbReference type="InterPro" id="IPR008538">
    <property type="entry name" value="Uma2"/>
</dbReference>
<dbReference type="InterPro" id="IPR012296">
    <property type="entry name" value="Nuclease_put_TT1808"/>
</dbReference>
<feature type="domain" description="Putative restriction endonuclease" evidence="1">
    <location>
        <begin position="16"/>
        <end position="157"/>
    </location>
</feature>
<name>A0A6V8JZ90_9ACTN</name>
<dbReference type="Gene3D" id="3.90.1570.10">
    <property type="entry name" value="tt1808, chain A"/>
    <property type="match status" value="1"/>
</dbReference>
<accession>A0A6V8JZ90</accession>
<evidence type="ECO:0000313" key="2">
    <source>
        <dbReference type="EMBL" id="GFJ78123.1"/>
    </source>
</evidence>
<reference evidence="2 3" key="1">
    <citation type="submission" date="2020-03" db="EMBL/GenBank/DDBJ databases">
        <title>Whole genome shotgun sequence of Phytohabitans houttuyneae NBRC 108639.</title>
        <authorList>
            <person name="Komaki H."/>
            <person name="Tamura T."/>
        </authorList>
    </citation>
    <scope>NUCLEOTIDE SEQUENCE [LARGE SCALE GENOMIC DNA]</scope>
    <source>
        <strain evidence="2 3">NBRC 108639</strain>
    </source>
</reference>
<dbReference type="PANTHER" id="PTHR35400">
    <property type="entry name" value="SLR1083 PROTEIN"/>
    <property type="match status" value="1"/>
</dbReference>
<reference evidence="2 3" key="2">
    <citation type="submission" date="2020-03" db="EMBL/GenBank/DDBJ databases">
        <authorList>
            <person name="Ichikawa N."/>
            <person name="Kimura A."/>
            <person name="Kitahashi Y."/>
            <person name="Uohara A."/>
        </authorList>
    </citation>
    <scope>NUCLEOTIDE SEQUENCE [LARGE SCALE GENOMIC DNA]</scope>
    <source>
        <strain evidence="2 3">NBRC 108639</strain>
    </source>
</reference>
<dbReference type="Pfam" id="PF05685">
    <property type="entry name" value="Uma2"/>
    <property type="match status" value="1"/>
</dbReference>
<protein>
    <recommendedName>
        <fullName evidence="1">Putative restriction endonuclease domain-containing protein</fullName>
    </recommendedName>
</protein>
<dbReference type="CDD" id="cd06260">
    <property type="entry name" value="DUF820-like"/>
    <property type="match status" value="1"/>
</dbReference>
<gene>
    <name evidence="2" type="ORF">Phou_023030</name>
</gene>
<evidence type="ECO:0000313" key="3">
    <source>
        <dbReference type="Proteomes" id="UP000482800"/>
    </source>
</evidence>
<proteinExistence type="predicted"/>
<dbReference type="InterPro" id="IPR011335">
    <property type="entry name" value="Restrct_endonuc-II-like"/>
</dbReference>
<dbReference type="SUPFAM" id="SSF52980">
    <property type="entry name" value="Restriction endonuclease-like"/>
    <property type="match status" value="1"/>
</dbReference>
<evidence type="ECO:0000259" key="1">
    <source>
        <dbReference type="Pfam" id="PF05685"/>
    </source>
</evidence>
<organism evidence="2 3">
    <name type="scientific">Phytohabitans houttuyneae</name>
    <dbReference type="NCBI Taxonomy" id="1076126"/>
    <lineage>
        <taxon>Bacteria</taxon>
        <taxon>Bacillati</taxon>
        <taxon>Actinomycetota</taxon>
        <taxon>Actinomycetes</taxon>
        <taxon>Micromonosporales</taxon>
        <taxon>Micromonosporaceae</taxon>
    </lineage>
</organism>
<sequence length="196" mass="21994">MTAALNLPQREVWTVDDLAELPPDLPYELVNGRLILVSPDFVHQFLCFRIMQALDANCPAAYSPVGDLTLDVGRYSEPRPDVVVMDTSHVDQHPPPVEDALLAVEVVSKDSRLRDVYDKAGMYAAAGVKHYWVIDPLTDKISLAEHVLEPKLRRYAIARQTTEVFTTDEPYAITIDLPALTARRDAFLARTKPGRR</sequence>
<dbReference type="PANTHER" id="PTHR35400:SF3">
    <property type="entry name" value="SLL1072 PROTEIN"/>
    <property type="match status" value="1"/>
</dbReference>
<dbReference type="EMBL" id="BLPF01000001">
    <property type="protein sequence ID" value="GFJ78123.1"/>
    <property type="molecule type" value="Genomic_DNA"/>
</dbReference>
<dbReference type="Proteomes" id="UP000482800">
    <property type="component" value="Unassembled WGS sequence"/>
</dbReference>
<keyword evidence="3" id="KW-1185">Reference proteome</keyword>
<comment type="caution">
    <text evidence="2">The sequence shown here is derived from an EMBL/GenBank/DDBJ whole genome shotgun (WGS) entry which is preliminary data.</text>
</comment>
<dbReference type="AlphaFoldDB" id="A0A6V8JZ90"/>
<dbReference type="RefSeq" id="WP_173055931.1">
    <property type="nucleotide sequence ID" value="NZ_BAABGO010000006.1"/>
</dbReference>